<dbReference type="HOGENOM" id="CLU_1839736_0_0_1"/>
<organism evidence="2">
    <name type="scientific">Mustela putorius furo</name>
    <name type="common">European domestic ferret</name>
    <name type="synonym">Mustela furo</name>
    <dbReference type="NCBI Taxonomy" id="9669"/>
    <lineage>
        <taxon>Eukaryota</taxon>
        <taxon>Metazoa</taxon>
        <taxon>Chordata</taxon>
        <taxon>Craniata</taxon>
        <taxon>Vertebrata</taxon>
        <taxon>Euteleostomi</taxon>
        <taxon>Mammalia</taxon>
        <taxon>Eutheria</taxon>
        <taxon>Laurasiatheria</taxon>
        <taxon>Carnivora</taxon>
        <taxon>Caniformia</taxon>
        <taxon>Musteloidea</taxon>
        <taxon>Mustelidae</taxon>
        <taxon>Mustelinae</taxon>
        <taxon>Mustela</taxon>
    </lineage>
</organism>
<evidence type="ECO:0000313" key="2">
    <source>
        <dbReference type="Ensembl" id="ENSMPUP00000003364.1"/>
    </source>
</evidence>
<dbReference type="EMBL" id="AEYP01008773">
    <property type="status" value="NOT_ANNOTATED_CDS"/>
    <property type="molecule type" value="Genomic_DNA"/>
</dbReference>
<evidence type="ECO:0000256" key="1">
    <source>
        <dbReference type="SAM" id="MobiDB-lite"/>
    </source>
</evidence>
<dbReference type="InParanoid" id="M3XWB4"/>
<proteinExistence type="predicted"/>
<accession>M3XWB4</accession>
<name>M3XWB4_MUSPF</name>
<sequence>AFVAGSWATAAPRQPAPERRVTAPAPLPPCTPRPPAPSTGVFWLSGTESGGEVGGSLRGRDQQQVRPVSFLSATPLPPHLREFTALAREKVQLSGPESCLPSHTPSCKGSGRRGELSNGALHQRSFGDRAFGDNEAKIKG</sequence>
<feature type="region of interest" description="Disordered" evidence="1">
    <location>
        <begin position="94"/>
        <end position="140"/>
    </location>
</feature>
<reference evidence="2" key="1">
    <citation type="submission" date="2024-06" db="UniProtKB">
        <authorList>
            <consortium name="Ensembl"/>
        </authorList>
    </citation>
    <scope>IDENTIFICATION</scope>
</reference>
<feature type="region of interest" description="Disordered" evidence="1">
    <location>
        <begin position="1"/>
        <end position="62"/>
    </location>
</feature>
<feature type="compositionally biased region" description="Pro residues" evidence="1">
    <location>
        <begin position="25"/>
        <end position="37"/>
    </location>
</feature>
<protein>
    <submittedName>
        <fullName evidence="2">Uncharacterized protein</fullName>
    </submittedName>
</protein>
<dbReference type="AlphaFoldDB" id="M3XWB4"/>
<dbReference type="Ensembl" id="ENSMPUT00000003430.1">
    <property type="protein sequence ID" value="ENSMPUP00000003364.1"/>
    <property type="gene ID" value="ENSMPUG00000003395.1"/>
</dbReference>
<feature type="compositionally biased region" description="Gly residues" evidence="1">
    <location>
        <begin position="48"/>
        <end position="57"/>
    </location>
</feature>
<feature type="compositionally biased region" description="Basic and acidic residues" evidence="1">
    <location>
        <begin position="125"/>
        <end position="140"/>
    </location>
</feature>